<evidence type="ECO:0000256" key="2">
    <source>
        <dbReference type="ARBA" id="ARBA00017953"/>
    </source>
</evidence>
<protein>
    <recommendedName>
        <fullName evidence="2 6">Vacuolar protein-sorting-associated protein 36</fullName>
    </recommendedName>
    <alternativeName>
        <fullName evidence="5 6">ESCRT-II complex subunit VPS36</fullName>
    </alternativeName>
</protein>
<comment type="similarity">
    <text evidence="1 6">Belongs to the VPS36 family.</text>
</comment>
<dbReference type="PANTHER" id="PTHR13128">
    <property type="entry name" value="VACUOLAR PROTEIN-SORTING-ASSOCIATED PROTEIN 36"/>
    <property type="match status" value="1"/>
</dbReference>
<proteinExistence type="inferred from homology"/>
<comment type="function">
    <text evidence="6">Component of the ESCRT-II complex (endosomal sorting complex required for transport II), which is required for multivesicular body (MVB) formation and sorting of endosomal cargo proteins into MVBs.</text>
</comment>
<comment type="subunit">
    <text evidence="6">Component of the endosomal sorting complex required for transport II (ESCRT-II).</text>
</comment>
<dbReference type="SUPFAM" id="SSF50729">
    <property type="entry name" value="PH domain-like"/>
    <property type="match status" value="1"/>
</dbReference>
<organism evidence="8 9">
    <name type="scientific">Calicophoron daubneyi</name>
    <name type="common">Rumen fluke</name>
    <name type="synonym">Paramphistomum daubneyi</name>
    <dbReference type="NCBI Taxonomy" id="300641"/>
    <lineage>
        <taxon>Eukaryota</taxon>
        <taxon>Metazoa</taxon>
        <taxon>Spiralia</taxon>
        <taxon>Lophotrochozoa</taxon>
        <taxon>Platyhelminthes</taxon>
        <taxon>Trematoda</taxon>
        <taxon>Digenea</taxon>
        <taxon>Plagiorchiida</taxon>
        <taxon>Pronocephalata</taxon>
        <taxon>Paramphistomoidea</taxon>
        <taxon>Paramphistomidae</taxon>
        <taxon>Calicophoron</taxon>
    </lineage>
</organism>
<name>A0AAV2TP64_CALDB</name>
<dbReference type="GO" id="GO:0043328">
    <property type="term" value="P:protein transport to vacuole involved in ubiquitin-dependent protein catabolic process via the multivesicular body sorting pathway"/>
    <property type="evidence" value="ECO:0007669"/>
    <property type="project" value="UniProtKB-UniRule"/>
</dbReference>
<dbReference type="Gene3D" id="2.30.29.30">
    <property type="entry name" value="Pleckstrin-homology domain (PH domain)/Phosphotyrosine-binding domain (PTB)"/>
    <property type="match status" value="1"/>
</dbReference>
<dbReference type="Gene3D" id="1.10.10.10">
    <property type="entry name" value="Winged helix-like DNA-binding domain superfamily/Winged helix DNA-binding domain"/>
    <property type="match status" value="2"/>
</dbReference>
<evidence type="ECO:0000256" key="1">
    <source>
        <dbReference type="ARBA" id="ARBA00009697"/>
    </source>
</evidence>
<dbReference type="GO" id="GO:0043130">
    <property type="term" value="F:ubiquitin binding"/>
    <property type="evidence" value="ECO:0007669"/>
    <property type="project" value="UniProtKB-UniRule"/>
</dbReference>
<keyword evidence="3 6" id="KW-0813">Transport</keyword>
<dbReference type="InterPro" id="IPR040608">
    <property type="entry name" value="Snf8/Vps36"/>
</dbReference>
<evidence type="ECO:0000259" key="7">
    <source>
        <dbReference type="PROSITE" id="PS51495"/>
    </source>
</evidence>
<evidence type="ECO:0000256" key="5">
    <source>
        <dbReference type="ARBA" id="ARBA00030114"/>
    </source>
</evidence>
<reference evidence="8" key="1">
    <citation type="submission" date="2024-06" db="EMBL/GenBank/DDBJ databases">
        <authorList>
            <person name="Liu X."/>
            <person name="Lenzi L."/>
            <person name="Haldenby T S."/>
            <person name="Uol C."/>
        </authorList>
    </citation>
    <scope>NUCLEOTIDE SEQUENCE</scope>
</reference>
<comment type="caution">
    <text evidence="8">The sequence shown here is derived from an EMBL/GenBank/DDBJ whole genome shotgun (WGS) entry which is preliminary data.</text>
</comment>
<dbReference type="GO" id="GO:0000814">
    <property type="term" value="C:ESCRT II complex"/>
    <property type="evidence" value="ECO:0007669"/>
    <property type="project" value="UniProtKB-UniRule"/>
</dbReference>
<dbReference type="InterPro" id="IPR021648">
    <property type="entry name" value="GLUE_dom"/>
</dbReference>
<comment type="subcellular location">
    <subcellularLocation>
        <location evidence="6">Cytoplasm</location>
    </subcellularLocation>
    <subcellularLocation>
        <location evidence="6">Endosome</location>
    </subcellularLocation>
</comment>
<accession>A0AAV2TP64</accession>
<dbReference type="GO" id="GO:0032266">
    <property type="term" value="F:phosphatidylinositol-3-phosphate binding"/>
    <property type="evidence" value="ECO:0007669"/>
    <property type="project" value="UniProtKB-UniRule"/>
</dbReference>
<dbReference type="InterPro" id="IPR011993">
    <property type="entry name" value="PH-like_dom_sf"/>
</dbReference>
<dbReference type="SUPFAM" id="SSF46785">
    <property type="entry name" value="Winged helix' DNA-binding domain"/>
    <property type="match status" value="1"/>
</dbReference>
<feature type="domain" description="GLUE N-terminal" evidence="7">
    <location>
        <begin position="11"/>
        <end position="176"/>
    </location>
</feature>
<dbReference type="Pfam" id="PF04157">
    <property type="entry name" value="EAP30"/>
    <property type="match status" value="1"/>
</dbReference>
<evidence type="ECO:0000256" key="3">
    <source>
        <dbReference type="ARBA" id="ARBA00022448"/>
    </source>
</evidence>
<keyword evidence="6" id="KW-0967">Endosome</keyword>
<gene>
    <name evidence="8" type="ORF">CDAUBV1_LOCUS12270</name>
</gene>
<dbReference type="InterPro" id="IPR036390">
    <property type="entry name" value="WH_DNA-bd_sf"/>
</dbReference>
<dbReference type="AlphaFoldDB" id="A0AAV2TP64"/>
<dbReference type="Proteomes" id="UP001497525">
    <property type="component" value="Unassembled WGS sequence"/>
</dbReference>
<dbReference type="EMBL" id="CAXLJL010000434">
    <property type="protein sequence ID" value="CAL5137786.1"/>
    <property type="molecule type" value="Genomic_DNA"/>
</dbReference>
<dbReference type="Pfam" id="PF11605">
    <property type="entry name" value="Vps36_ESCRT-II"/>
    <property type="match status" value="1"/>
</dbReference>
<dbReference type="Gene3D" id="6.10.140.260">
    <property type="match status" value="1"/>
</dbReference>
<evidence type="ECO:0000313" key="9">
    <source>
        <dbReference type="Proteomes" id="UP001497525"/>
    </source>
</evidence>
<dbReference type="InterPro" id="IPR037855">
    <property type="entry name" value="Vps36"/>
</dbReference>
<sequence>MDRLRWCSDGIEHRGAGASGGVDEEALVCQQSGVRLHDGSKRTGYESGIAKLTTHRLLWCSSDSCDSFIALPLAAVLSAQLEESSGLVRAGTPKLCLRLLSVPALVNVLASLPHPLPWIDRWVADGANFSSAYAVVPRSDENQIKLGFTRGGHREFERALQEVLGAKTWSASIASSDKRSSTRAFGSVGIGAIERQQAARAGATDTSLEEAFDDLNKLISRASEMVSLSRNLAKRSRESKGGDLTTDETTQLRSAMLSMGVIDEGDNLRASTAPSSGSGSFHSQLAHQLSDILTPLLTQRQAVQSSRATHDLGAGCIDLASAYCRINRARGMQLTSPDDLLRACHLLHQENLPLRLKAFPSGLLVLQLASENEMDTLKATAAVVEENTSLTAEELARTAGLSVLLARERLLAMEHAGLVCRDDSEAGLRFYPNLFLTREA</sequence>
<evidence type="ECO:0000313" key="8">
    <source>
        <dbReference type="EMBL" id="CAL5137786.1"/>
    </source>
</evidence>
<keyword evidence="6" id="KW-0963">Cytoplasm</keyword>
<dbReference type="PANTHER" id="PTHR13128:SF12">
    <property type="entry name" value="VACUOLAR PROTEIN-SORTING-ASSOCIATED PROTEIN 36"/>
    <property type="match status" value="1"/>
</dbReference>
<dbReference type="GO" id="GO:0031902">
    <property type="term" value="C:late endosome membrane"/>
    <property type="evidence" value="ECO:0007669"/>
    <property type="project" value="UniProtKB-UniRule"/>
</dbReference>
<evidence type="ECO:0000256" key="4">
    <source>
        <dbReference type="ARBA" id="ARBA00022927"/>
    </source>
</evidence>
<evidence type="ECO:0000256" key="6">
    <source>
        <dbReference type="RuleBase" id="RU367095"/>
    </source>
</evidence>
<dbReference type="InterPro" id="IPR036388">
    <property type="entry name" value="WH-like_DNA-bd_sf"/>
</dbReference>
<dbReference type="PROSITE" id="PS51495">
    <property type="entry name" value="GLUE"/>
    <property type="match status" value="1"/>
</dbReference>
<keyword evidence="4 6" id="KW-0653">Protein transport</keyword>